<organism evidence="1 2">
    <name type="scientific">Streptomyces durbertensis</name>
    <dbReference type="NCBI Taxonomy" id="2448886"/>
    <lineage>
        <taxon>Bacteria</taxon>
        <taxon>Bacillati</taxon>
        <taxon>Actinomycetota</taxon>
        <taxon>Actinomycetes</taxon>
        <taxon>Kitasatosporales</taxon>
        <taxon>Streptomycetaceae</taxon>
        <taxon>Streptomyces</taxon>
    </lineage>
</organism>
<evidence type="ECO:0000313" key="2">
    <source>
        <dbReference type="Proteomes" id="UP000766698"/>
    </source>
</evidence>
<dbReference type="EMBL" id="WMLF01000056">
    <property type="protein sequence ID" value="MBB1243167.1"/>
    <property type="molecule type" value="Genomic_DNA"/>
</dbReference>
<proteinExistence type="predicted"/>
<gene>
    <name evidence="1" type="ORF">GL263_06250</name>
</gene>
<keyword evidence="2" id="KW-1185">Reference proteome</keyword>
<sequence>MDVVVVVHARDAVTDFLSVLEETRDRAAAVLTAAADGVRRIVRLPAGGTLAERVDALAAAPGQPPVPGAGGPPPGPWTALADALAALAGSHPPQVWTHSPADDRPDRRALGLAVSRLAAGEVRHAVGAAAHLQFLAEDVRPLDARLAAAKLDFVNRHHVALLDDDPLAPTLDTGRLPSVERFFRADRQQADRLYALMSSLGEDAAGVVDPWEFETSGYEAERLDATTAWIARVCPPGAGPLVELGACEGALTRRLVDKGFPVVATEPNAVFRERLARHVGHNRVTVTPDDLASLAAAPRRPGGAHLLIEMLYYGQPLDLLDRLPGGPLFVALAPERVCDLLRPWLGRSSVWAAEEELTLVAPRVELVCGGRAYLRKRGSRGLLLRRRDG</sequence>
<dbReference type="SUPFAM" id="SSF53335">
    <property type="entry name" value="S-adenosyl-L-methionine-dependent methyltransferases"/>
    <property type="match status" value="1"/>
</dbReference>
<evidence type="ECO:0000313" key="1">
    <source>
        <dbReference type="EMBL" id="MBB1243167.1"/>
    </source>
</evidence>
<accession>A0ABR6EDM5</accession>
<evidence type="ECO:0008006" key="3">
    <source>
        <dbReference type="Google" id="ProtNLM"/>
    </source>
</evidence>
<name>A0ABR6EDM5_9ACTN</name>
<dbReference type="Gene3D" id="3.40.50.150">
    <property type="entry name" value="Vaccinia Virus protein VP39"/>
    <property type="match status" value="1"/>
</dbReference>
<comment type="caution">
    <text evidence="1">The sequence shown here is derived from an EMBL/GenBank/DDBJ whole genome shotgun (WGS) entry which is preliminary data.</text>
</comment>
<reference evidence="2" key="1">
    <citation type="journal article" date="2020" name="Syst. Appl. Microbiol.">
        <title>Streptomyces alkaliterrae sp. nov., isolated from an alkaline soil, and emended descriptions of Streptomyces alkaliphilus, Streptomyces calidiresistens and Streptomyces durbertensis.</title>
        <authorList>
            <person name="Swiecimska M."/>
            <person name="Golinska P."/>
            <person name="Nouioui I."/>
            <person name="Wypij M."/>
            <person name="Rai M."/>
            <person name="Sangal V."/>
            <person name="Goodfellow M."/>
        </authorList>
    </citation>
    <scope>NUCLEOTIDE SEQUENCE [LARGE SCALE GENOMIC DNA]</scope>
    <source>
        <strain evidence="2">DSM 104538</strain>
    </source>
</reference>
<protein>
    <recommendedName>
        <fullName evidence="3">Nodulation protein S (NodS)</fullName>
    </recommendedName>
</protein>
<dbReference type="Proteomes" id="UP000766698">
    <property type="component" value="Unassembled WGS sequence"/>
</dbReference>
<dbReference type="InterPro" id="IPR029063">
    <property type="entry name" value="SAM-dependent_MTases_sf"/>
</dbReference>